<proteinExistence type="predicted"/>
<dbReference type="AlphaFoldDB" id="A0A8J9YPV6"/>
<dbReference type="OrthoDB" id="10035901at2759"/>
<feature type="region of interest" description="Disordered" evidence="1">
    <location>
        <begin position="46"/>
        <end position="66"/>
    </location>
</feature>
<protein>
    <submittedName>
        <fullName evidence="2">Hypp857 protein</fullName>
    </submittedName>
</protein>
<sequence>MRHIKYGLHYHCGTTEVYCLGYSCNDVAWVLFKMDHAWTEGITNKSCPSKPTEWPQPKKGGSTDAKKIKNMERCIRKSSWGYAIS</sequence>
<gene>
    <name evidence="2" type="primary">Hypp857</name>
    <name evidence="2" type="ORF">BLAG_LOCUS2529</name>
</gene>
<organism evidence="2 3">
    <name type="scientific">Branchiostoma lanceolatum</name>
    <name type="common">Common lancelet</name>
    <name type="synonym">Amphioxus lanceolatum</name>
    <dbReference type="NCBI Taxonomy" id="7740"/>
    <lineage>
        <taxon>Eukaryota</taxon>
        <taxon>Metazoa</taxon>
        <taxon>Chordata</taxon>
        <taxon>Cephalochordata</taxon>
        <taxon>Leptocardii</taxon>
        <taxon>Amphioxiformes</taxon>
        <taxon>Branchiostomatidae</taxon>
        <taxon>Branchiostoma</taxon>
    </lineage>
</organism>
<name>A0A8J9YPV6_BRALA</name>
<evidence type="ECO:0000256" key="1">
    <source>
        <dbReference type="SAM" id="MobiDB-lite"/>
    </source>
</evidence>
<keyword evidence="3" id="KW-1185">Reference proteome</keyword>
<evidence type="ECO:0000313" key="2">
    <source>
        <dbReference type="EMBL" id="CAH1233943.1"/>
    </source>
</evidence>
<dbReference type="EMBL" id="OV696686">
    <property type="protein sequence ID" value="CAH1233943.1"/>
    <property type="molecule type" value="Genomic_DNA"/>
</dbReference>
<evidence type="ECO:0000313" key="3">
    <source>
        <dbReference type="Proteomes" id="UP000838412"/>
    </source>
</evidence>
<dbReference type="Proteomes" id="UP000838412">
    <property type="component" value="Chromosome 1"/>
</dbReference>
<accession>A0A8J9YPV6</accession>
<reference evidence="2" key="1">
    <citation type="submission" date="2022-01" db="EMBL/GenBank/DDBJ databases">
        <authorList>
            <person name="Braso-Vives M."/>
        </authorList>
    </citation>
    <scope>NUCLEOTIDE SEQUENCE</scope>
</reference>